<evidence type="ECO:0000259" key="1">
    <source>
        <dbReference type="Pfam" id="PF02036"/>
    </source>
</evidence>
<dbReference type="EMBL" id="JACOMF010000038">
    <property type="protein sequence ID" value="MBC4017947.1"/>
    <property type="molecule type" value="Genomic_DNA"/>
</dbReference>
<dbReference type="Gene3D" id="3.30.1050.10">
    <property type="entry name" value="SCP2 sterol-binding domain"/>
    <property type="match status" value="1"/>
</dbReference>
<dbReference type="SUPFAM" id="SSF55718">
    <property type="entry name" value="SCP-like"/>
    <property type="match status" value="1"/>
</dbReference>
<reference evidence="2" key="1">
    <citation type="submission" date="2020-08" db="EMBL/GenBank/DDBJ databases">
        <authorList>
            <person name="Hu Y."/>
            <person name="Nguyen S.V."/>
            <person name="Li F."/>
            <person name="Fanning S."/>
        </authorList>
    </citation>
    <scope>NUCLEOTIDE SEQUENCE</scope>
    <source>
        <strain evidence="2">SYSU D8009</strain>
    </source>
</reference>
<feature type="domain" description="SCP2" evidence="1">
    <location>
        <begin position="12"/>
        <end position="103"/>
    </location>
</feature>
<dbReference type="InterPro" id="IPR003033">
    <property type="entry name" value="SCP2_sterol-bd_dom"/>
</dbReference>
<dbReference type="InterPro" id="IPR036527">
    <property type="entry name" value="SCP2_sterol-bd_dom_sf"/>
</dbReference>
<comment type="caution">
    <text evidence="2">The sequence shown here is derived from an EMBL/GenBank/DDBJ whole genome shotgun (WGS) entry which is preliminary data.</text>
</comment>
<keyword evidence="3" id="KW-1185">Reference proteome</keyword>
<dbReference type="Proteomes" id="UP000600101">
    <property type="component" value="Unassembled WGS sequence"/>
</dbReference>
<name>A0A9X0R3P4_9PROT</name>
<accession>A0A9X0R3P4</accession>
<dbReference type="Pfam" id="PF02036">
    <property type="entry name" value="SCP2"/>
    <property type="match status" value="1"/>
</dbReference>
<gene>
    <name evidence="2" type="ORF">H7965_21845</name>
</gene>
<organism evidence="2 3">
    <name type="scientific">Siccirubricoccus deserti</name>
    <dbReference type="NCBI Taxonomy" id="2013562"/>
    <lineage>
        <taxon>Bacteria</taxon>
        <taxon>Pseudomonadati</taxon>
        <taxon>Pseudomonadota</taxon>
        <taxon>Alphaproteobacteria</taxon>
        <taxon>Acetobacterales</taxon>
        <taxon>Roseomonadaceae</taxon>
        <taxon>Siccirubricoccus</taxon>
    </lineage>
</organism>
<evidence type="ECO:0000313" key="2">
    <source>
        <dbReference type="EMBL" id="MBC4017947.1"/>
    </source>
</evidence>
<sequence length="105" mass="10933">MPDAASLIASLEARAGALRRLGYRVRFDLTDTGEAILLDGTGPAAVITATAPETEADTALSLSATDLERLIAGRLSPMLAFSTGRLRIEGSKGVAMKLAGMLDEE</sequence>
<evidence type="ECO:0000313" key="3">
    <source>
        <dbReference type="Proteomes" id="UP000600101"/>
    </source>
</evidence>
<dbReference type="RefSeq" id="WP_186772702.1">
    <property type="nucleotide sequence ID" value="NZ_JACOMF010000038.1"/>
</dbReference>
<protein>
    <submittedName>
        <fullName evidence="2">SCP2 sterol-binding domain-containing protein</fullName>
    </submittedName>
</protein>
<dbReference type="AlphaFoldDB" id="A0A9X0R3P4"/>
<proteinExistence type="predicted"/>